<feature type="region of interest" description="Disordered" evidence="1">
    <location>
        <begin position="119"/>
        <end position="156"/>
    </location>
</feature>
<dbReference type="AlphaFoldDB" id="A0AAE1FF09"/>
<gene>
    <name evidence="2" type="ORF">Pcinc_021740</name>
</gene>
<evidence type="ECO:0000256" key="1">
    <source>
        <dbReference type="SAM" id="MobiDB-lite"/>
    </source>
</evidence>
<proteinExistence type="predicted"/>
<dbReference type="Proteomes" id="UP001286313">
    <property type="component" value="Unassembled WGS sequence"/>
</dbReference>
<feature type="region of interest" description="Disordered" evidence="1">
    <location>
        <begin position="31"/>
        <end position="51"/>
    </location>
</feature>
<evidence type="ECO:0000313" key="2">
    <source>
        <dbReference type="EMBL" id="KAK3873239.1"/>
    </source>
</evidence>
<keyword evidence="3" id="KW-1185">Reference proteome</keyword>
<organism evidence="2 3">
    <name type="scientific">Petrolisthes cinctipes</name>
    <name type="common">Flat porcelain crab</name>
    <dbReference type="NCBI Taxonomy" id="88211"/>
    <lineage>
        <taxon>Eukaryota</taxon>
        <taxon>Metazoa</taxon>
        <taxon>Ecdysozoa</taxon>
        <taxon>Arthropoda</taxon>
        <taxon>Crustacea</taxon>
        <taxon>Multicrustacea</taxon>
        <taxon>Malacostraca</taxon>
        <taxon>Eumalacostraca</taxon>
        <taxon>Eucarida</taxon>
        <taxon>Decapoda</taxon>
        <taxon>Pleocyemata</taxon>
        <taxon>Anomura</taxon>
        <taxon>Galatheoidea</taxon>
        <taxon>Porcellanidae</taxon>
        <taxon>Petrolisthes</taxon>
    </lineage>
</organism>
<evidence type="ECO:0000313" key="3">
    <source>
        <dbReference type="Proteomes" id="UP001286313"/>
    </source>
</evidence>
<feature type="compositionally biased region" description="Low complexity" evidence="1">
    <location>
        <begin position="141"/>
        <end position="156"/>
    </location>
</feature>
<sequence>MEGNGSAEDGVALRAVANGVGECEIDAVEDATRGNGDAGDKGRIHSSTPLIQKTSTVLRSRLGHPYNHYRNKPQPTSIIHSLTHHHNHHTLPYSLLLPPHTPSPTTTTTKHSLTHNYHHNSLTHNYHTPPHPPLLPPNTPSPITTTTTTTHFLTHH</sequence>
<feature type="compositionally biased region" description="Pro residues" evidence="1">
    <location>
        <begin position="129"/>
        <end position="140"/>
    </location>
</feature>
<protein>
    <submittedName>
        <fullName evidence="2">Uncharacterized protein</fullName>
    </submittedName>
</protein>
<accession>A0AAE1FF09</accession>
<name>A0AAE1FF09_PETCI</name>
<reference evidence="2" key="1">
    <citation type="submission" date="2023-10" db="EMBL/GenBank/DDBJ databases">
        <title>Genome assemblies of two species of porcelain crab, Petrolisthes cinctipes and Petrolisthes manimaculis (Anomura: Porcellanidae).</title>
        <authorList>
            <person name="Angst P."/>
        </authorList>
    </citation>
    <scope>NUCLEOTIDE SEQUENCE</scope>
    <source>
        <strain evidence="2">PB745_01</strain>
        <tissue evidence="2">Gill</tissue>
    </source>
</reference>
<comment type="caution">
    <text evidence="2">The sequence shown here is derived from an EMBL/GenBank/DDBJ whole genome shotgun (WGS) entry which is preliminary data.</text>
</comment>
<dbReference type="EMBL" id="JAWQEG010002245">
    <property type="protein sequence ID" value="KAK3873239.1"/>
    <property type="molecule type" value="Genomic_DNA"/>
</dbReference>